<accession>A0A412SQT9</accession>
<dbReference type="RefSeq" id="WP_117706938.1">
    <property type="nucleotide sequence ID" value="NZ_JAGKHX010000031.1"/>
</dbReference>
<name>A0A412SQT9_BACUN</name>
<comment type="caution">
    <text evidence="2">The sequence shown here is derived from an EMBL/GenBank/DDBJ whole genome shotgun (WGS) entry which is preliminary data.</text>
</comment>
<protein>
    <submittedName>
        <fullName evidence="2">DUF3883 domain-containing protein</fullName>
    </submittedName>
</protein>
<dbReference type="InterPro" id="IPR024975">
    <property type="entry name" value="NOV_C"/>
</dbReference>
<dbReference type="Proteomes" id="UP000284022">
    <property type="component" value="Unassembled WGS sequence"/>
</dbReference>
<proteinExistence type="predicted"/>
<evidence type="ECO:0000313" key="3">
    <source>
        <dbReference type="Proteomes" id="UP000284022"/>
    </source>
</evidence>
<feature type="domain" description="Protein NO VEIN C-terminal" evidence="1">
    <location>
        <begin position="186"/>
        <end position="272"/>
    </location>
</feature>
<sequence>MRKELKRYSSIGNRAGILLLCRKVLTGNIEDLSSIGASCSFINGIDLNFKCGIIAFEEIKLISIVDNKCQAKDILYSHEDENLFIAQLCRFCMNALIDMDLINIEYLKYNEIKNAFQIPMYAFSMECSVYRNLLITFGALIPDGTLFTINECFESEFSKRVAHKRKISQEQLLAQLEKERIIGEKGEEFVISYEKKRCPFTLQQQSKIKQISVIDASAGFDILSLDDEISQAKRYIEVKTYSGNVHFYWSSNEIEAAQLRAEKYFLYLVDYSQIEKDNYTPIIIQNPYFNVRNLSIWDIRPSSFLISTSCSSDQLREIIKPIQHQSIPYTLDCNEPYMMVADSPFETFKWTDVNQEIMHVFGDNGTILIGGYKNKRQLAWILETGIYNIRLGRRAGSVLGQKKCVEEAENLILYDIYNPKIFQVYNINGHCEKKKEDMIALKYPTRCPGSLYMTFEITRNAALETYMDKNIISNLLANLENHKKGTPLFIEP</sequence>
<reference evidence="2 3" key="1">
    <citation type="submission" date="2018-08" db="EMBL/GenBank/DDBJ databases">
        <title>A genome reference for cultivated species of the human gut microbiota.</title>
        <authorList>
            <person name="Zou Y."/>
            <person name="Xue W."/>
            <person name="Luo G."/>
        </authorList>
    </citation>
    <scope>NUCLEOTIDE SEQUENCE [LARGE SCALE GENOMIC DNA]</scope>
    <source>
        <strain evidence="2 3">AF17-20</strain>
    </source>
</reference>
<dbReference type="AlphaFoldDB" id="A0A412SQT9"/>
<organism evidence="2 3">
    <name type="scientific">Bacteroides uniformis</name>
    <dbReference type="NCBI Taxonomy" id="820"/>
    <lineage>
        <taxon>Bacteria</taxon>
        <taxon>Pseudomonadati</taxon>
        <taxon>Bacteroidota</taxon>
        <taxon>Bacteroidia</taxon>
        <taxon>Bacteroidales</taxon>
        <taxon>Bacteroidaceae</taxon>
        <taxon>Bacteroides</taxon>
    </lineage>
</organism>
<gene>
    <name evidence="2" type="ORF">DWW83_07675</name>
</gene>
<evidence type="ECO:0000259" key="1">
    <source>
        <dbReference type="Pfam" id="PF13020"/>
    </source>
</evidence>
<dbReference type="EMBL" id="QRXV01000006">
    <property type="protein sequence ID" value="RGU39991.1"/>
    <property type="molecule type" value="Genomic_DNA"/>
</dbReference>
<dbReference type="Pfam" id="PF13020">
    <property type="entry name" value="NOV_C"/>
    <property type="match status" value="1"/>
</dbReference>
<evidence type="ECO:0000313" key="2">
    <source>
        <dbReference type="EMBL" id="RGU39991.1"/>
    </source>
</evidence>